<dbReference type="InterPro" id="IPR050266">
    <property type="entry name" value="AB_hydrolase_sf"/>
</dbReference>
<dbReference type="SUPFAM" id="SSF53474">
    <property type="entry name" value="alpha/beta-Hydrolases"/>
    <property type="match status" value="1"/>
</dbReference>
<feature type="domain" description="AB hydrolase-1" evidence="2">
    <location>
        <begin position="62"/>
        <end position="312"/>
    </location>
</feature>
<dbReference type="Proteomes" id="UP001237737">
    <property type="component" value="Unassembled WGS sequence"/>
</dbReference>
<dbReference type="PANTHER" id="PTHR43798">
    <property type="entry name" value="MONOACYLGLYCEROL LIPASE"/>
    <property type="match status" value="1"/>
</dbReference>
<sequence>MRKALVMTAFSILSLTILLLAAGATYNRLALSRQRAAAHAPGEIYKVGGYDAHVHCLGTGSPAIVLSTGLGDDFTTWLKVQPALAKVTRVCSFDRSGFGLSQMTPGPHDADTLAAQLHDLVGAAGIDKPFVLIGHSISGLYLRSYARQYTSDLAALVFIDGATPLQDDRVPKSLVAIQDGQRARMPWQKFLMTVGWYRLHGDCSSVPPGFGAYGQIIQANNCDPAQFDALEAELDAVRQSGEETRHVGPFPGLPVLILSRDPASMPPNWPADVAKANSLVWDQMQEESKQLSPLSRRVIAKGSDHYIHVDRPELVVREVTSLVEALRQGKVAYSQNEPTVEE</sequence>
<evidence type="ECO:0000259" key="2">
    <source>
        <dbReference type="Pfam" id="PF00561"/>
    </source>
</evidence>
<dbReference type="PANTHER" id="PTHR43798:SF31">
    <property type="entry name" value="AB HYDROLASE SUPERFAMILY PROTEIN YCLE"/>
    <property type="match status" value="1"/>
</dbReference>
<proteinExistence type="predicted"/>
<reference evidence="3 4" key="1">
    <citation type="submission" date="2023-07" db="EMBL/GenBank/DDBJ databases">
        <title>Sorghum-associated microbial communities from plants grown in Nebraska, USA.</title>
        <authorList>
            <person name="Schachtman D."/>
        </authorList>
    </citation>
    <scope>NUCLEOTIDE SEQUENCE [LARGE SCALE GENOMIC DNA]</scope>
    <source>
        <strain evidence="3 4">CC60</strain>
    </source>
</reference>
<keyword evidence="1" id="KW-0378">Hydrolase</keyword>
<organism evidence="3 4">
    <name type="scientific">Luteibacter jiangsuensis</name>
    <dbReference type="NCBI Taxonomy" id="637577"/>
    <lineage>
        <taxon>Bacteria</taxon>
        <taxon>Pseudomonadati</taxon>
        <taxon>Pseudomonadota</taxon>
        <taxon>Gammaproteobacteria</taxon>
        <taxon>Lysobacterales</taxon>
        <taxon>Rhodanobacteraceae</taxon>
        <taxon>Luteibacter</taxon>
    </lineage>
</organism>
<evidence type="ECO:0000256" key="1">
    <source>
        <dbReference type="ARBA" id="ARBA00022801"/>
    </source>
</evidence>
<dbReference type="Gene3D" id="3.40.50.1820">
    <property type="entry name" value="alpha/beta hydrolase"/>
    <property type="match status" value="1"/>
</dbReference>
<dbReference type="RefSeq" id="WP_306848157.1">
    <property type="nucleotide sequence ID" value="NZ_JAUSSK010000002.1"/>
</dbReference>
<protein>
    <submittedName>
        <fullName evidence="3">Pimeloyl-ACP methyl ester carboxylesterase</fullName>
    </submittedName>
</protein>
<dbReference type="InterPro" id="IPR029058">
    <property type="entry name" value="AB_hydrolase_fold"/>
</dbReference>
<name>A0ABT9SVH6_9GAMM</name>
<dbReference type="Pfam" id="PF00561">
    <property type="entry name" value="Abhydrolase_1"/>
    <property type="match status" value="1"/>
</dbReference>
<accession>A0ABT9SVH6</accession>
<keyword evidence="4" id="KW-1185">Reference proteome</keyword>
<evidence type="ECO:0000313" key="4">
    <source>
        <dbReference type="Proteomes" id="UP001237737"/>
    </source>
</evidence>
<dbReference type="EMBL" id="JAUSSK010000002">
    <property type="protein sequence ID" value="MDQ0008998.1"/>
    <property type="molecule type" value="Genomic_DNA"/>
</dbReference>
<gene>
    <name evidence="3" type="ORF">J2T07_001175</name>
</gene>
<dbReference type="InterPro" id="IPR000073">
    <property type="entry name" value="AB_hydrolase_1"/>
</dbReference>
<comment type="caution">
    <text evidence="3">The sequence shown here is derived from an EMBL/GenBank/DDBJ whole genome shotgun (WGS) entry which is preliminary data.</text>
</comment>
<evidence type="ECO:0000313" key="3">
    <source>
        <dbReference type="EMBL" id="MDQ0008998.1"/>
    </source>
</evidence>